<evidence type="ECO:0000313" key="3">
    <source>
        <dbReference type="EMBL" id="SNR95854.1"/>
    </source>
</evidence>
<evidence type="ECO:0000313" key="4">
    <source>
        <dbReference type="Proteomes" id="UP000198420"/>
    </source>
</evidence>
<evidence type="ECO:0000256" key="1">
    <source>
        <dbReference type="SAM" id="MobiDB-lite"/>
    </source>
</evidence>
<dbReference type="Proteomes" id="UP000198420">
    <property type="component" value="Unassembled WGS sequence"/>
</dbReference>
<accession>A0A239ALB0</accession>
<dbReference type="OrthoDB" id="4257180at2"/>
<gene>
    <name evidence="3" type="ORF">SAMN06265355_10925</name>
</gene>
<dbReference type="PROSITE" id="PS51257">
    <property type="entry name" value="PROKAR_LIPOPROTEIN"/>
    <property type="match status" value="1"/>
</dbReference>
<organism evidence="3 4">
    <name type="scientific">Actinomadura mexicana</name>
    <dbReference type="NCBI Taxonomy" id="134959"/>
    <lineage>
        <taxon>Bacteria</taxon>
        <taxon>Bacillati</taxon>
        <taxon>Actinomycetota</taxon>
        <taxon>Actinomycetes</taxon>
        <taxon>Streptosporangiales</taxon>
        <taxon>Thermomonosporaceae</taxon>
        <taxon>Actinomadura</taxon>
    </lineage>
</organism>
<feature type="chain" id="PRO_5012263562" evidence="2">
    <location>
        <begin position="33"/>
        <end position="145"/>
    </location>
</feature>
<keyword evidence="2" id="KW-0732">Signal</keyword>
<reference evidence="4" key="1">
    <citation type="submission" date="2017-06" db="EMBL/GenBank/DDBJ databases">
        <authorList>
            <person name="Varghese N."/>
            <person name="Submissions S."/>
        </authorList>
    </citation>
    <scope>NUCLEOTIDE SEQUENCE [LARGE SCALE GENOMIC DNA]</scope>
    <source>
        <strain evidence="4">DSM 44485</strain>
    </source>
</reference>
<dbReference type="RefSeq" id="WP_089313884.1">
    <property type="nucleotide sequence ID" value="NZ_FZNP01000009.1"/>
</dbReference>
<evidence type="ECO:0000256" key="2">
    <source>
        <dbReference type="SAM" id="SignalP"/>
    </source>
</evidence>
<dbReference type="EMBL" id="FZNP01000009">
    <property type="protein sequence ID" value="SNR95854.1"/>
    <property type="molecule type" value="Genomic_DNA"/>
</dbReference>
<dbReference type="AlphaFoldDB" id="A0A239ALB0"/>
<dbReference type="Pfam" id="PF03995">
    <property type="entry name" value="Inhibitor_I36"/>
    <property type="match status" value="1"/>
</dbReference>
<protein>
    <submittedName>
        <fullName evidence="3">Peptidase inhibitor family I36</fullName>
    </submittedName>
</protein>
<keyword evidence="4" id="KW-1185">Reference proteome</keyword>
<name>A0A239ALB0_9ACTN</name>
<feature type="compositionally biased region" description="Acidic residues" evidence="1">
    <location>
        <begin position="132"/>
        <end position="145"/>
    </location>
</feature>
<feature type="region of interest" description="Disordered" evidence="1">
    <location>
        <begin position="121"/>
        <end position="145"/>
    </location>
</feature>
<sequence length="145" mass="15044">MANWKARLLVATTALAACATVTGPAVTTAAQAATVTTQPAQADLPPGVVQLDDAEGCPPATLCLYQHYKRQGPAYGIGAGYKVALKALPMGNGTAANNVSSWVNNTHSLAVLIDEDNGKARPLYPGQPLEEPTSDNDTVDLVDWA</sequence>
<feature type="signal peptide" evidence="2">
    <location>
        <begin position="1"/>
        <end position="32"/>
    </location>
</feature>
<proteinExistence type="predicted"/>